<feature type="transmembrane region" description="Helical" evidence="8">
    <location>
        <begin position="348"/>
        <end position="368"/>
    </location>
</feature>
<dbReference type="InterPro" id="IPR047817">
    <property type="entry name" value="ABC2_TM_bact-type"/>
</dbReference>
<dbReference type="InterPro" id="IPR051449">
    <property type="entry name" value="ABC-2_transporter_component"/>
</dbReference>
<keyword evidence="11" id="KW-1185">Reference proteome</keyword>
<evidence type="ECO:0000256" key="8">
    <source>
        <dbReference type="SAM" id="Phobius"/>
    </source>
</evidence>
<evidence type="ECO:0000259" key="9">
    <source>
        <dbReference type="PROSITE" id="PS51012"/>
    </source>
</evidence>
<evidence type="ECO:0000256" key="4">
    <source>
        <dbReference type="ARBA" id="ARBA00022475"/>
    </source>
</evidence>
<feature type="transmembrane region" description="Helical" evidence="8">
    <location>
        <begin position="225"/>
        <end position="248"/>
    </location>
</feature>
<proteinExistence type="inferred from homology"/>
<dbReference type="PANTHER" id="PTHR30294">
    <property type="entry name" value="MEMBRANE COMPONENT OF ABC TRANSPORTER YHHJ-RELATED"/>
    <property type="match status" value="1"/>
</dbReference>
<dbReference type="Gene3D" id="3.40.1710.10">
    <property type="entry name" value="abc type-2 transporter like domain"/>
    <property type="match status" value="1"/>
</dbReference>
<sequence length="382" mass="42717">MSEFFYLVRKNLKLIFNSKLIIAQLLIPVAATLAFIKLFSSMGGTLNYGVMDLDKTTSSKYVIEGTKVNKGNITYFESESELDQKIKNREIDGAYIIPKGFEDAILKGTDNKISIIMGSDSSLKNSLQSSINDKSGTLTQMAQGAKGIKETYYKIMDESGNKIISVNQYNLEDKKYDFQVTQMSVGILIFFMMIRASATSDIMLEEKRSNCYSRIFASPVTPLKFIGANILANLSILLIQMLLTVFFMEWVFKITTGVPMPMLLFALLLISLVAIAFTTMMGIAIKDDKVSGLVSNLLMNVSCMVSGCFVPVEWIPQNIRSISYVFPQSWVMDILEKYQNGIGDFKDILINIITLIAFIGTFLVIAAYKIKYSNKEMSLVGE</sequence>
<name>A0A937K6A3_9CLOT</name>
<feature type="transmembrane region" description="Helical" evidence="8">
    <location>
        <begin position="20"/>
        <end position="39"/>
    </location>
</feature>
<comment type="subcellular location">
    <subcellularLocation>
        <location evidence="1">Cell membrane</location>
        <topology evidence="1">Multi-pass membrane protein</topology>
    </subcellularLocation>
</comment>
<dbReference type="InterPro" id="IPR013525">
    <property type="entry name" value="ABC2_TM"/>
</dbReference>
<keyword evidence="4" id="KW-1003">Cell membrane</keyword>
<dbReference type="GO" id="GO:0140359">
    <property type="term" value="F:ABC-type transporter activity"/>
    <property type="evidence" value="ECO:0007669"/>
    <property type="project" value="InterPro"/>
</dbReference>
<dbReference type="EMBL" id="JAESWA010000024">
    <property type="protein sequence ID" value="MBL4933405.1"/>
    <property type="molecule type" value="Genomic_DNA"/>
</dbReference>
<comment type="similarity">
    <text evidence="2">Belongs to the ABC-2 integral membrane protein family.</text>
</comment>
<keyword evidence="3" id="KW-0813">Transport</keyword>
<reference evidence="10" key="1">
    <citation type="submission" date="2021-01" db="EMBL/GenBank/DDBJ databases">
        <title>Genome public.</title>
        <authorList>
            <person name="Liu C."/>
            <person name="Sun Q."/>
        </authorList>
    </citation>
    <scope>NUCLEOTIDE SEQUENCE</scope>
    <source>
        <strain evidence="10">YIM B02565</strain>
    </source>
</reference>
<dbReference type="RefSeq" id="WP_202768843.1">
    <property type="nucleotide sequence ID" value="NZ_JAESWA010000024.1"/>
</dbReference>
<evidence type="ECO:0000256" key="3">
    <source>
        <dbReference type="ARBA" id="ARBA00022448"/>
    </source>
</evidence>
<evidence type="ECO:0000256" key="7">
    <source>
        <dbReference type="ARBA" id="ARBA00023136"/>
    </source>
</evidence>
<feature type="transmembrane region" description="Helical" evidence="8">
    <location>
        <begin position="297"/>
        <end position="315"/>
    </location>
</feature>
<evidence type="ECO:0000313" key="11">
    <source>
        <dbReference type="Proteomes" id="UP000623681"/>
    </source>
</evidence>
<keyword evidence="5 8" id="KW-0812">Transmembrane</keyword>
<accession>A0A937K6A3</accession>
<feature type="domain" description="ABC transmembrane type-2" evidence="9">
    <location>
        <begin position="149"/>
        <end position="373"/>
    </location>
</feature>
<dbReference type="PROSITE" id="PS51012">
    <property type="entry name" value="ABC_TM2"/>
    <property type="match status" value="1"/>
</dbReference>
<dbReference type="GO" id="GO:0005886">
    <property type="term" value="C:plasma membrane"/>
    <property type="evidence" value="ECO:0007669"/>
    <property type="project" value="UniProtKB-SubCell"/>
</dbReference>
<dbReference type="Pfam" id="PF12698">
    <property type="entry name" value="ABC2_membrane_3"/>
    <property type="match status" value="1"/>
</dbReference>
<evidence type="ECO:0000313" key="10">
    <source>
        <dbReference type="EMBL" id="MBL4933405.1"/>
    </source>
</evidence>
<gene>
    <name evidence="10" type="ORF">JK634_16540</name>
</gene>
<protein>
    <submittedName>
        <fullName evidence="10">ABC transporter permease</fullName>
    </submittedName>
</protein>
<evidence type="ECO:0000256" key="1">
    <source>
        <dbReference type="ARBA" id="ARBA00004651"/>
    </source>
</evidence>
<evidence type="ECO:0000256" key="2">
    <source>
        <dbReference type="ARBA" id="ARBA00007783"/>
    </source>
</evidence>
<feature type="transmembrane region" description="Helical" evidence="8">
    <location>
        <begin position="260"/>
        <end position="285"/>
    </location>
</feature>
<keyword evidence="7 8" id="KW-0472">Membrane</keyword>
<evidence type="ECO:0000256" key="6">
    <source>
        <dbReference type="ARBA" id="ARBA00022989"/>
    </source>
</evidence>
<dbReference type="AlphaFoldDB" id="A0A937K6A3"/>
<organism evidence="10 11">
    <name type="scientific">Clostridium paridis</name>
    <dbReference type="NCBI Taxonomy" id="2803863"/>
    <lineage>
        <taxon>Bacteria</taxon>
        <taxon>Bacillati</taxon>
        <taxon>Bacillota</taxon>
        <taxon>Clostridia</taxon>
        <taxon>Eubacteriales</taxon>
        <taxon>Clostridiaceae</taxon>
        <taxon>Clostridium</taxon>
    </lineage>
</organism>
<evidence type="ECO:0000256" key="5">
    <source>
        <dbReference type="ARBA" id="ARBA00022692"/>
    </source>
</evidence>
<dbReference type="PANTHER" id="PTHR30294:SF45">
    <property type="entry name" value="LINEARMYCIN RESISTANCE PERMEASE PROTEIN LNRN"/>
    <property type="match status" value="1"/>
</dbReference>
<keyword evidence="6 8" id="KW-1133">Transmembrane helix</keyword>
<comment type="caution">
    <text evidence="10">The sequence shown here is derived from an EMBL/GenBank/DDBJ whole genome shotgun (WGS) entry which is preliminary data.</text>
</comment>
<dbReference type="Proteomes" id="UP000623681">
    <property type="component" value="Unassembled WGS sequence"/>
</dbReference>